<dbReference type="EMBL" id="CAJFCJ010000011">
    <property type="protein sequence ID" value="CAD5119744.1"/>
    <property type="molecule type" value="Genomic_DNA"/>
</dbReference>
<feature type="compositionally biased region" description="Acidic residues" evidence="5">
    <location>
        <begin position="101"/>
        <end position="110"/>
    </location>
</feature>
<comment type="caution">
    <text evidence="7">The sequence shown here is derived from an EMBL/GenBank/DDBJ whole genome shotgun (WGS) entry which is preliminary data.</text>
</comment>
<evidence type="ECO:0000313" key="8">
    <source>
        <dbReference type="Proteomes" id="UP000549394"/>
    </source>
</evidence>
<evidence type="ECO:0000256" key="1">
    <source>
        <dbReference type="ARBA" id="ARBA00004123"/>
    </source>
</evidence>
<name>A0A7I8VUU2_9ANNE</name>
<feature type="domain" description="Sas10 C-terminal" evidence="6">
    <location>
        <begin position="381"/>
        <end position="454"/>
    </location>
</feature>
<dbReference type="PANTHER" id="PTHR13237">
    <property type="entry name" value="SOMETHING ABOUT SILENCING PROTEIN 10-RELATED"/>
    <property type="match status" value="1"/>
</dbReference>
<feature type="compositionally biased region" description="Basic and acidic residues" evidence="5">
    <location>
        <begin position="369"/>
        <end position="386"/>
    </location>
</feature>
<dbReference type="AlphaFoldDB" id="A0A7I8VUU2"/>
<evidence type="ECO:0000256" key="4">
    <source>
        <dbReference type="ARBA" id="ARBA00023242"/>
    </source>
</evidence>
<dbReference type="PANTHER" id="PTHR13237:SF8">
    <property type="entry name" value="SOMETHING ABOUT SILENCING PROTEIN 10"/>
    <property type="match status" value="1"/>
</dbReference>
<feature type="region of interest" description="Disordered" evidence="5">
    <location>
        <begin position="41"/>
        <end position="77"/>
    </location>
</feature>
<evidence type="ECO:0000256" key="5">
    <source>
        <dbReference type="SAM" id="MobiDB-lite"/>
    </source>
</evidence>
<dbReference type="InterPro" id="IPR007146">
    <property type="entry name" value="Sas10/Utp3/C1D"/>
</dbReference>
<evidence type="ECO:0000256" key="2">
    <source>
        <dbReference type="ARBA" id="ARBA00010979"/>
    </source>
</evidence>
<feature type="compositionally biased region" description="Basic residues" evidence="5">
    <location>
        <begin position="1"/>
        <end position="12"/>
    </location>
</feature>
<dbReference type="InterPro" id="IPR018972">
    <property type="entry name" value="Sas10_C_dom"/>
</dbReference>
<evidence type="ECO:0000313" key="7">
    <source>
        <dbReference type="EMBL" id="CAD5119744.1"/>
    </source>
</evidence>
<keyword evidence="4" id="KW-0539">Nucleus</keyword>
<dbReference type="Pfam" id="PF04000">
    <property type="entry name" value="Sas10_Utp3"/>
    <property type="match status" value="1"/>
</dbReference>
<organism evidence="7 8">
    <name type="scientific">Dimorphilus gyrociliatus</name>
    <dbReference type="NCBI Taxonomy" id="2664684"/>
    <lineage>
        <taxon>Eukaryota</taxon>
        <taxon>Metazoa</taxon>
        <taxon>Spiralia</taxon>
        <taxon>Lophotrochozoa</taxon>
        <taxon>Annelida</taxon>
        <taxon>Polychaeta</taxon>
        <taxon>Polychaeta incertae sedis</taxon>
        <taxon>Dinophilidae</taxon>
        <taxon>Dimorphilus</taxon>
    </lineage>
</organism>
<keyword evidence="8" id="KW-1185">Reference proteome</keyword>
<feature type="compositionally biased region" description="Acidic residues" evidence="5">
    <location>
        <begin position="125"/>
        <end position="139"/>
    </location>
</feature>
<dbReference type="Pfam" id="PF09368">
    <property type="entry name" value="Sas10"/>
    <property type="match status" value="1"/>
</dbReference>
<dbReference type="GO" id="GO:0000462">
    <property type="term" value="P:maturation of SSU-rRNA from tricistronic rRNA transcript (SSU-rRNA, 5.8S rRNA, LSU-rRNA)"/>
    <property type="evidence" value="ECO:0007669"/>
    <property type="project" value="TreeGrafter"/>
</dbReference>
<reference evidence="7 8" key="1">
    <citation type="submission" date="2020-08" db="EMBL/GenBank/DDBJ databases">
        <authorList>
            <person name="Hejnol A."/>
        </authorList>
    </citation>
    <scope>NUCLEOTIDE SEQUENCE [LARGE SCALE GENOMIC DNA]</scope>
</reference>
<comment type="similarity">
    <text evidence="2">Belongs to the SAS10 family.</text>
</comment>
<dbReference type="OrthoDB" id="1924577at2759"/>
<dbReference type="GO" id="GO:0032040">
    <property type="term" value="C:small-subunit processome"/>
    <property type="evidence" value="ECO:0007669"/>
    <property type="project" value="TreeGrafter"/>
</dbReference>
<protein>
    <submittedName>
        <fullName evidence="7">DgyrCDS8340</fullName>
    </submittedName>
</protein>
<accession>A0A7I8VUU2</accession>
<keyword evidence="3" id="KW-0597">Phosphoprotein</keyword>
<feature type="region of interest" description="Disordered" evidence="5">
    <location>
        <begin position="345"/>
        <end position="388"/>
    </location>
</feature>
<feature type="region of interest" description="Disordered" evidence="5">
    <location>
        <begin position="92"/>
        <end position="139"/>
    </location>
</feature>
<comment type="subcellular location">
    <subcellularLocation>
        <location evidence="1">Nucleus</location>
    </subcellularLocation>
</comment>
<gene>
    <name evidence="7" type="ORF">DGYR_LOCUS7936</name>
</gene>
<feature type="region of interest" description="Disordered" evidence="5">
    <location>
        <begin position="1"/>
        <end position="29"/>
    </location>
</feature>
<proteinExistence type="inferred from homology"/>
<evidence type="ECO:0000256" key="3">
    <source>
        <dbReference type="ARBA" id="ARBA00022553"/>
    </source>
</evidence>
<evidence type="ECO:0000259" key="6">
    <source>
        <dbReference type="Pfam" id="PF09368"/>
    </source>
</evidence>
<dbReference type="Proteomes" id="UP000549394">
    <property type="component" value="Unassembled WGS sequence"/>
</dbReference>
<sequence>MGKVKKGKKKPTIKYDEEEDTHVPDAKSNEYFYDDVDNFHNERNKIPLGNAEPAEFSSSEEDILKVGESDSDDDDEEIEAYKAQLKRIRAKTFKQKHASDLEESTDEEDDKAWGQKRKKFYGGDVTDEDDEDVSEDDEEATAILEEREALSIQKKIAQEMDEDDFVPEIFKKKKIKTKDDDEKIKKDLSKMTEVEKRRLLEEEAPELFGLVEEYKKRMEEIDTVLVHLAELLKKGKLKDEPKGFSEYVTYKTNVTSGYCMNISFYLALKARGIPVENHPVIERILGYRKILNKLADSDNTFIDFLQETLENLENNRNIEFADETPLEIPTLSRKKSKRRRTVIETEDLEDYDQPEPSGGSTKNRKRRMGEKASEKKEELGEDDKRAITYQMSKNKGLTPNRKKINRNPRVKLREKFRKAKIRRKGMIREVRKEVDRYGGELSGIRAGVKKSVKFK</sequence>